<reference evidence="2 3" key="1">
    <citation type="submission" date="2019-06" db="EMBL/GenBank/DDBJ databases">
        <title>Genome Sequence of the Brown Rot Fungal Pathogen Monilinia fructicola.</title>
        <authorList>
            <person name="De Miccolis Angelini R.M."/>
            <person name="Landi L."/>
            <person name="Abate D."/>
            <person name="Pollastro S."/>
            <person name="Romanazzi G."/>
            <person name="Faretra F."/>
        </authorList>
    </citation>
    <scope>NUCLEOTIDE SEQUENCE [LARGE SCALE GENOMIC DNA]</scope>
    <source>
        <strain evidence="2 3">Mfrc123</strain>
    </source>
</reference>
<evidence type="ECO:0000313" key="2">
    <source>
        <dbReference type="EMBL" id="KAA8575351.1"/>
    </source>
</evidence>
<evidence type="ECO:0000259" key="1">
    <source>
        <dbReference type="Pfam" id="PF10441"/>
    </source>
</evidence>
<dbReference type="Pfam" id="PF10441">
    <property type="entry name" value="Urb2"/>
    <property type="match status" value="1"/>
</dbReference>
<dbReference type="PANTHER" id="PTHR15682:SF2">
    <property type="entry name" value="UNHEALTHY RIBOSOME BIOGENESIS PROTEIN 2 HOMOLOG"/>
    <property type="match status" value="1"/>
</dbReference>
<proteinExistence type="predicted"/>
<evidence type="ECO:0000313" key="3">
    <source>
        <dbReference type="Proteomes" id="UP000322873"/>
    </source>
</evidence>
<dbReference type="VEuPathDB" id="FungiDB:MFRU_002g01400"/>
<feature type="domain" description="Nucleolar 27S pre-rRNA processing Urb2/Npa2 C-terminal" evidence="1">
    <location>
        <begin position="1187"/>
        <end position="1351"/>
    </location>
</feature>
<gene>
    <name evidence="2" type="ORF">EYC84_004523</name>
</gene>
<dbReference type="InterPro" id="IPR018849">
    <property type="entry name" value="Urb2/Npa2_C"/>
</dbReference>
<dbReference type="PANTHER" id="PTHR15682">
    <property type="entry name" value="UNHEALTHY RIBOSOME BIOGENESIS PROTEIN 2 HOMOLOG"/>
    <property type="match status" value="1"/>
</dbReference>
<dbReference type="GO" id="GO:0005730">
    <property type="term" value="C:nucleolus"/>
    <property type="evidence" value="ECO:0007669"/>
    <property type="project" value="TreeGrafter"/>
</dbReference>
<dbReference type="Proteomes" id="UP000322873">
    <property type="component" value="Unassembled WGS sequence"/>
</dbReference>
<dbReference type="EMBL" id="VICG01000002">
    <property type="protein sequence ID" value="KAA8575351.1"/>
    <property type="molecule type" value="Genomic_DNA"/>
</dbReference>
<organism evidence="2 3">
    <name type="scientific">Monilinia fructicola</name>
    <name type="common">Brown rot fungus</name>
    <name type="synonym">Ciboria fructicola</name>
    <dbReference type="NCBI Taxonomy" id="38448"/>
    <lineage>
        <taxon>Eukaryota</taxon>
        <taxon>Fungi</taxon>
        <taxon>Dikarya</taxon>
        <taxon>Ascomycota</taxon>
        <taxon>Pezizomycotina</taxon>
        <taxon>Leotiomycetes</taxon>
        <taxon>Helotiales</taxon>
        <taxon>Sclerotiniaceae</taxon>
        <taxon>Monilinia</taxon>
    </lineage>
</organism>
<accession>A0A5M9K1E9</accession>
<sequence>MRVLKNGEYLNSQSRIAQEKLAGLEKASAPFEEQIREAGKFVDIDLDKVATVLDYQKYEEKAFKKKCAAGSFHGREEWLLRWLLKKLQSPKDKTPRITPLSWHLFRLLLNAIPLANTARMLTEKKFMATLQQTLQEAQEITDVDGSGVEAHEDSILGSDPGETSIVSKKRKRTGELVTHIYHGPTKGLRALVMAIHAAIHSIVRSTKISLSQRATCNGRSTAFTTEYMRAIVRTTPEASAIVLGSWMSLCQRVLGQQAGPVISAQLLCPFIDIWDYRVVGNEDLMQFSLHCSEPLLALLKRTKVDSTNQDWRATLEKVIARNIIIPSKSSAGEKQDSTLLQTLTKVLVLQDVANAPVLFDIAIRSLQPHGDRRRRPSDNAWLQAVFSTLKAAMPPTKTMAHNLAIREILQSSIEHQVDLGLPELRSLTAEYIIPEDTTDWKLLETMMKLDANVFLIPDNNQDLLNDVLERITNIHFSQSCSEQSLHIVSEIVIPLMNEFAKARDLSGFVRHWYAQLVKFEQKRQDDVMFSTNTFCAWEDEELQTELSKLLENSLTIQQIVQLVDWLTIEIANQPGAAVVILESFANSITREDVVDVIATRLYHATFDNGNFNRLDDRYSWRAWRVLTRSFQWMQPSHLDEIAELWEQQASPFSILSTQVFSDNGLDNLEIFRCACAAWNSTEKGTRLEILAAPVVLRCLQYLGPSVGALIDRKEAGIEAWPVHLNTLSRGTQWTAWSFYNCLFQEYPRVLELGLKLQDGGLELLLKIALWIASCDTTTTADQILNYAAFSTLWFEVLRRDCVLNNPGVISQFINVLLNSQTQEENPLLAIPTCNQAVIKSLTQLPLEAFTKKERERIVQSWSTDILAQSPECCPAVLALKLKIMHRPTFYKGMKYKDFEETEKLIKKVGYEEMPRRLETLITLRELVKLTLSHITSNLDQPQNRTYILDALSYFRDKLSKFTNDEKKSKGEKTLPFISTSQSLLTVLMTKSKQLNDLAIISNQDFTSLCTSFRQFLLAQLQHRLKKKPKRDEIGSHKDGSLFITIVLQALEILSVDSSQLEPLAAEAQGYITKLNEGYRKWTIILHTGLEALINTSAGRAGIKKKMEKITSGMENTEKLQLVQNLFGAELIGLTQLDKLVAIKYVIGACDNIGYEPSNAKATPRPMDLCLAYDLLCTQITKTPSYRVFALLGEIMEIMLKTKRRALSQWLLQAFTPPPWLPHLQTLTTSTSSHTLSPIAAESFTRLLTLLCDPTPNSISHSSMNNLTSAVAKAKKIAGQHMHIILQTYIRFNLEMTMKPEVRAAMTPGLYAIFGCTDMEGRKAVVDGLDASARAVWGTLYRDWVRFGRWKGA</sequence>
<dbReference type="GO" id="GO:0042254">
    <property type="term" value="P:ribosome biogenesis"/>
    <property type="evidence" value="ECO:0007669"/>
    <property type="project" value="TreeGrafter"/>
</dbReference>
<name>A0A5M9K1E9_MONFR</name>
<keyword evidence="3" id="KW-1185">Reference proteome</keyword>
<dbReference type="InterPro" id="IPR052609">
    <property type="entry name" value="Ribosome_Biogenesis_Reg"/>
</dbReference>
<comment type="caution">
    <text evidence="2">The sequence shown here is derived from an EMBL/GenBank/DDBJ whole genome shotgun (WGS) entry which is preliminary data.</text>
</comment>
<protein>
    <recommendedName>
        <fullName evidence="1">Nucleolar 27S pre-rRNA processing Urb2/Npa2 C-terminal domain-containing protein</fullName>
    </recommendedName>
</protein>